<dbReference type="Pfam" id="PF13581">
    <property type="entry name" value="HATPase_c_2"/>
    <property type="match status" value="1"/>
</dbReference>
<dbReference type="SUPFAM" id="SSF55874">
    <property type="entry name" value="ATPase domain of HSP90 chaperone/DNA topoisomerase II/histidine kinase"/>
    <property type="match status" value="1"/>
</dbReference>
<gene>
    <name evidence="3" type="ORF">AVDCRST_MAG13-327</name>
</gene>
<dbReference type="PANTHER" id="PTHR35526">
    <property type="entry name" value="ANTI-SIGMA-F FACTOR RSBW-RELATED"/>
    <property type="match status" value="1"/>
</dbReference>
<dbReference type="InterPro" id="IPR036890">
    <property type="entry name" value="HATPase_C_sf"/>
</dbReference>
<dbReference type="InterPro" id="IPR003594">
    <property type="entry name" value="HATPase_dom"/>
</dbReference>
<organism evidence="3">
    <name type="scientific">uncultured Solirubrobacteraceae bacterium</name>
    <dbReference type="NCBI Taxonomy" id="1162706"/>
    <lineage>
        <taxon>Bacteria</taxon>
        <taxon>Bacillati</taxon>
        <taxon>Actinomycetota</taxon>
        <taxon>Thermoleophilia</taxon>
        <taxon>Solirubrobacterales</taxon>
        <taxon>Solirubrobacteraceae</taxon>
        <taxon>environmental samples</taxon>
    </lineage>
</organism>
<evidence type="ECO:0000256" key="1">
    <source>
        <dbReference type="ARBA" id="ARBA00022527"/>
    </source>
</evidence>
<name>A0A6J4RL96_9ACTN</name>
<dbReference type="Gene3D" id="3.30.565.10">
    <property type="entry name" value="Histidine kinase-like ATPase, C-terminal domain"/>
    <property type="match status" value="1"/>
</dbReference>
<dbReference type="InterPro" id="IPR050267">
    <property type="entry name" value="Anti-sigma-factor_SerPK"/>
</dbReference>
<protein>
    <submittedName>
        <fullName evidence="3">Anti-sigma B factor RsbT</fullName>
    </submittedName>
</protein>
<reference evidence="3" key="1">
    <citation type="submission" date="2020-02" db="EMBL/GenBank/DDBJ databases">
        <authorList>
            <person name="Meier V. D."/>
        </authorList>
    </citation>
    <scope>NUCLEOTIDE SEQUENCE</scope>
    <source>
        <strain evidence="3">AVDCRST_MAG13</strain>
    </source>
</reference>
<dbReference type="SMART" id="SM00387">
    <property type="entry name" value="HATPase_c"/>
    <property type="match status" value="1"/>
</dbReference>
<dbReference type="EMBL" id="CADCVO010000046">
    <property type="protein sequence ID" value="CAA9469143.1"/>
    <property type="molecule type" value="Genomic_DNA"/>
</dbReference>
<proteinExistence type="predicted"/>
<evidence type="ECO:0000259" key="2">
    <source>
        <dbReference type="SMART" id="SM00387"/>
    </source>
</evidence>
<keyword evidence="1" id="KW-0723">Serine/threonine-protein kinase</keyword>
<evidence type="ECO:0000313" key="3">
    <source>
        <dbReference type="EMBL" id="CAA9469143.1"/>
    </source>
</evidence>
<sequence>MAPADGEIRVTISGDADLVTARARGRALAQELGFSRPDPTLIATAISELARNIVMHVGHGEITMRPLYEGRRYGLLVVVRDEGQGIPDIEAALRDGFASRGGLGLGLPGARRLMDEFEVESELGKGTTVTMKKWRVRDDLELLRERRGRPA</sequence>
<dbReference type="AlphaFoldDB" id="A0A6J4RL96"/>
<dbReference type="GO" id="GO:0004674">
    <property type="term" value="F:protein serine/threonine kinase activity"/>
    <property type="evidence" value="ECO:0007669"/>
    <property type="project" value="UniProtKB-KW"/>
</dbReference>
<keyword evidence="1" id="KW-0808">Transferase</keyword>
<dbReference type="PANTHER" id="PTHR35526:SF3">
    <property type="entry name" value="ANTI-SIGMA-F FACTOR RSBW"/>
    <property type="match status" value="1"/>
</dbReference>
<accession>A0A6J4RL96</accession>
<feature type="domain" description="Histidine kinase/HSP90-like ATPase" evidence="2">
    <location>
        <begin position="37"/>
        <end position="137"/>
    </location>
</feature>
<keyword evidence="1" id="KW-0418">Kinase</keyword>